<name>A0ABZ0KVK6_9BACL</name>
<dbReference type="SUPFAM" id="SSF143865">
    <property type="entry name" value="CorA soluble domain-like"/>
    <property type="match status" value="1"/>
</dbReference>
<evidence type="ECO:0000256" key="4">
    <source>
        <dbReference type="ARBA" id="ARBA00022475"/>
    </source>
</evidence>
<dbReference type="CDD" id="cd12821">
    <property type="entry name" value="EcCorA_ZntB-like"/>
    <property type="match status" value="1"/>
</dbReference>
<evidence type="ECO:0000256" key="1">
    <source>
        <dbReference type="ARBA" id="ARBA00004651"/>
    </source>
</evidence>
<evidence type="ECO:0000313" key="9">
    <source>
        <dbReference type="EMBL" id="WOV84196.1"/>
    </source>
</evidence>
<proteinExistence type="inferred from homology"/>
<sequence length="312" mass="36608">MYFSFKHNNWEWIEVEQQTDLKAELSHQSHMSSKWLETLEKNKQDVIGNSTAVSGEEALWGRLTYEQSMRSKDENKTFSFFLTKDTLLTSQLNQNLFPEEARKEMEQKLDVSENAVQAFIVLLNAVLHKFLEQIDQFEYRLRELIWGIKDNNNLDLLERIAQSRHELIIWNNLVIPLVETHMTIEETFEDEQLGTIEHERLCIRLKRIRMLISEYSKEVEALTDMETLVSNQRGNEIIKTLTVITTIFTPAAVFGAIWGMNFKSIPEFEWAHGYAFALTVILSSTFGLYFYLKKKGWMGEILKTKSKQSMFK</sequence>
<keyword evidence="3" id="KW-0813">Transport</keyword>
<evidence type="ECO:0000256" key="5">
    <source>
        <dbReference type="ARBA" id="ARBA00022692"/>
    </source>
</evidence>
<keyword evidence="10" id="KW-1185">Reference proteome</keyword>
<evidence type="ECO:0000256" key="3">
    <source>
        <dbReference type="ARBA" id="ARBA00022448"/>
    </source>
</evidence>
<keyword evidence="7 8" id="KW-0472">Membrane</keyword>
<evidence type="ECO:0000256" key="2">
    <source>
        <dbReference type="ARBA" id="ARBA00009765"/>
    </source>
</evidence>
<organism evidence="9 10">
    <name type="scientific">Sporosarcina jeotgali</name>
    <dbReference type="NCBI Taxonomy" id="3020056"/>
    <lineage>
        <taxon>Bacteria</taxon>
        <taxon>Bacillati</taxon>
        <taxon>Bacillota</taxon>
        <taxon>Bacilli</taxon>
        <taxon>Bacillales</taxon>
        <taxon>Caryophanaceae</taxon>
        <taxon>Sporosarcina</taxon>
    </lineage>
</organism>
<dbReference type="PANTHER" id="PTHR46494">
    <property type="entry name" value="CORA FAMILY METAL ION TRANSPORTER (EUROFUNG)"/>
    <property type="match status" value="1"/>
</dbReference>
<dbReference type="RefSeq" id="WP_323691853.1">
    <property type="nucleotide sequence ID" value="NZ_CP116341.1"/>
</dbReference>
<dbReference type="Gene3D" id="1.20.58.340">
    <property type="entry name" value="Magnesium transport protein CorA, transmembrane region"/>
    <property type="match status" value="1"/>
</dbReference>
<evidence type="ECO:0000313" key="10">
    <source>
        <dbReference type="Proteomes" id="UP001303532"/>
    </source>
</evidence>
<evidence type="ECO:0000256" key="6">
    <source>
        <dbReference type="ARBA" id="ARBA00022989"/>
    </source>
</evidence>
<dbReference type="InterPro" id="IPR002523">
    <property type="entry name" value="MgTranspt_CorA/ZnTranspt_ZntB"/>
</dbReference>
<accession>A0ABZ0KVK6</accession>
<feature type="transmembrane region" description="Helical" evidence="8">
    <location>
        <begin position="272"/>
        <end position="292"/>
    </location>
</feature>
<dbReference type="PANTHER" id="PTHR46494:SF2">
    <property type="entry name" value="MAGNESIUM TRANSPORT PROTEIN CORA"/>
    <property type="match status" value="1"/>
</dbReference>
<feature type="transmembrane region" description="Helical" evidence="8">
    <location>
        <begin position="241"/>
        <end position="260"/>
    </location>
</feature>
<evidence type="ECO:0000256" key="8">
    <source>
        <dbReference type="SAM" id="Phobius"/>
    </source>
</evidence>
<dbReference type="EMBL" id="CP116341">
    <property type="protein sequence ID" value="WOV84196.1"/>
    <property type="molecule type" value="Genomic_DNA"/>
</dbReference>
<dbReference type="InterPro" id="IPR045863">
    <property type="entry name" value="CorA_TM1_TM2"/>
</dbReference>
<comment type="similarity">
    <text evidence="2">Belongs to the CorA metal ion transporter (MIT) (TC 1.A.35) family.</text>
</comment>
<reference evidence="9 10" key="1">
    <citation type="submission" date="2023-01" db="EMBL/GenBank/DDBJ databases">
        <title>Sporosarcina sp. nov., isolated from Korean tranditional fermented seafood 'Jeotgal'.</title>
        <authorList>
            <person name="Yang A.-I."/>
        </authorList>
    </citation>
    <scope>NUCLEOTIDE SEQUENCE [LARGE SCALE GENOMIC DNA]</scope>
    <source>
        <strain evidence="9 10">B2O-1</strain>
    </source>
</reference>
<keyword evidence="6 8" id="KW-1133">Transmembrane helix</keyword>
<dbReference type="Proteomes" id="UP001303532">
    <property type="component" value="Chromosome"/>
</dbReference>
<dbReference type="InterPro" id="IPR045861">
    <property type="entry name" value="CorA_cytoplasmic_dom"/>
</dbReference>
<gene>
    <name evidence="9" type="ORF">PGH26_15225</name>
</gene>
<dbReference type="Pfam" id="PF01544">
    <property type="entry name" value="CorA"/>
    <property type="match status" value="1"/>
</dbReference>
<keyword evidence="5 8" id="KW-0812">Transmembrane</keyword>
<protein>
    <submittedName>
        <fullName evidence="9">Magnesium transporter CorA family protein</fullName>
    </submittedName>
</protein>
<comment type="subcellular location">
    <subcellularLocation>
        <location evidence="1">Cell membrane</location>
        <topology evidence="1">Multi-pass membrane protein</topology>
    </subcellularLocation>
</comment>
<dbReference type="SUPFAM" id="SSF144083">
    <property type="entry name" value="Magnesium transport protein CorA, transmembrane region"/>
    <property type="match status" value="1"/>
</dbReference>
<keyword evidence="4" id="KW-1003">Cell membrane</keyword>
<evidence type="ECO:0000256" key="7">
    <source>
        <dbReference type="ARBA" id="ARBA00023136"/>
    </source>
</evidence>